<reference evidence="2" key="1">
    <citation type="journal article" date="2022" name="bioRxiv">
        <title>Sequencing and chromosome-scale assembly of the giantPleurodeles waltlgenome.</title>
        <authorList>
            <person name="Brown T."/>
            <person name="Elewa A."/>
            <person name="Iarovenko S."/>
            <person name="Subramanian E."/>
            <person name="Araus A.J."/>
            <person name="Petzold A."/>
            <person name="Susuki M."/>
            <person name="Suzuki K.-i.T."/>
            <person name="Hayashi T."/>
            <person name="Toyoda A."/>
            <person name="Oliveira C."/>
            <person name="Osipova E."/>
            <person name="Leigh N.D."/>
            <person name="Simon A."/>
            <person name="Yun M.H."/>
        </authorList>
    </citation>
    <scope>NUCLEOTIDE SEQUENCE</scope>
    <source>
        <strain evidence="2">20211129_DDA</strain>
        <tissue evidence="2">Liver</tissue>
    </source>
</reference>
<name>A0AAV7VFZ7_PLEWA</name>
<organism evidence="2 3">
    <name type="scientific">Pleurodeles waltl</name>
    <name type="common">Iberian ribbed newt</name>
    <dbReference type="NCBI Taxonomy" id="8319"/>
    <lineage>
        <taxon>Eukaryota</taxon>
        <taxon>Metazoa</taxon>
        <taxon>Chordata</taxon>
        <taxon>Craniata</taxon>
        <taxon>Vertebrata</taxon>
        <taxon>Euteleostomi</taxon>
        <taxon>Amphibia</taxon>
        <taxon>Batrachia</taxon>
        <taxon>Caudata</taxon>
        <taxon>Salamandroidea</taxon>
        <taxon>Salamandridae</taxon>
        <taxon>Pleurodelinae</taxon>
        <taxon>Pleurodeles</taxon>
    </lineage>
</organism>
<keyword evidence="3" id="KW-1185">Reference proteome</keyword>
<feature type="compositionally biased region" description="Basic and acidic residues" evidence="1">
    <location>
        <begin position="80"/>
        <end position="91"/>
    </location>
</feature>
<evidence type="ECO:0000313" key="2">
    <source>
        <dbReference type="EMBL" id="KAJ1199540.1"/>
    </source>
</evidence>
<protein>
    <submittedName>
        <fullName evidence="2">Uncharacterized protein</fullName>
    </submittedName>
</protein>
<comment type="caution">
    <text evidence="2">The sequence shown here is derived from an EMBL/GenBank/DDBJ whole genome shotgun (WGS) entry which is preliminary data.</text>
</comment>
<proteinExistence type="predicted"/>
<accession>A0AAV7VFZ7</accession>
<dbReference type="Proteomes" id="UP001066276">
    <property type="component" value="Chromosome 2_1"/>
</dbReference>
<gene>
    <name evidence="2" type="ORF">NDU88_003374</name>
</gene>
<feature type="region of interest" description="Disordered" evidence="1">
    <location>
        <begin position="72"/>
        <end position="95"/>
    </location>
</feature>
<dbReference type="EMBL" id="JANPWB010000003">
    <property type="protein sequence ID" value="KAJ1199540.1"/>
    <property type="molecule type" value="Genomic_DNA"/>
</dbReference>
<evidence type="ECO:0000256" key="1">
    <source>
        <dbReference type="SAM" id="MobiDB-lite"/>
    </source>
</evidence>
<dbReference type="AlphaFoldDB" id="A0AAV7VFZ7"/>
<evidence type="ECO:0000313" key="3">
    <source>
        <dbReference type="Proteomes" id="UP001066276"/>
    </source>
</evidence>
<sequence length="130" mass="14714">MAVRHDRGGKVVPRREHTATRLRRGTLEQECPSINRRLVSLEGEADGNKARRPSKGRGIYFLIPGERTVATAPRTASRLAAERSRRSETEPNLRINTKVPTESPEFYVLLNYQFYVPISGSHLLCCRLTP</sequence>